<dbReference type="Pfam" id="PF11955">
    <property type="entry name" value="PORR"/>
    <property type="match status" value="1"/>
</dbReference>
<keyword evidence="1" id="KW-0175">Coiled coil</keyword>
<feature type="domain" description="PORR" evidence="3">
    <location>
        <begin position="687"/>
        <end position="1020"/>
    </location>
</feature>
<dbReference type="InterPro" id="IPR021099">
    <property type="entry name" value="PORR_domain"/>
</dbReference>
<evidence type="ECO:0000313" key="5">
    <source>
        <dbReference type="Proteomes" id="UP000233837"/>
    </source>
</evidence>
<evidence type="ECO:0000259" key="3">
    <source>
        <dbReference type="Pfam" id="PF11955"/>
    </source>
</evidence>
<dbReference type="InterPro" id="IPR036691">
    <property type="entry name" value="Endo/exonu/phosph_ase_sf"/>
</dbReference>
<dbReference type="PANTHER" id="PTHR31476">
    <property type="entry name" value="PROTEIN WHAT'S THIS FACTOR 1 HOMOLOG, CHLOROPLASTIC"/>
    <property type="match status" value="1"/>
</dbReference>
<dbReference type="GO" id="GO:0003723">
    <property type="term" value="F:RNA binding"/>
    <property type="evidence" value="ECO:0007669"/>
    <property type="project" value="InterPro"/>
</dbReference>
<protein>
    <submittedName>
        <fullName evidence="4">Threonine dehydratase</fullName>
    </submittedName>
</protein>
<keyword evidence="5" id="KW-1185">Reference proteome</keyword>
<evidence type="ECO:0000256" key="1">
    <source>
        <dbReference type="SAM" id="Coils"/>
    </source>
</evidence>
<dbReference type="InterPro" id="IPR045040">
    <property type="entry name" value="PORR_fam"/>
</dbReference>
<feature type="region of interest" description="Disordered" evidence="2">
    <location>
        <begin position="1031"/>
        <end position="1055"/>
    </location>
</feature>
<name>A0A2I0VHT3_9ASPA</name>
<dbReference type="AlphaFoldDB" id="A0A2I0VHT3"/>
<reference evidence="4 5" key="2">
    <citation type="journal article" date="2017" name="Nature">
        <title>The Apostasia genome and the evolution of orchids.</title>
        <authorList>
            <person name="Zhang G.Q."/>
            <person name="Liu K.W."/>
            <person name="Li Z."/>
            <person name="Lohaus R."/>
            <person name="Hsiao Y.Y."/>
            <person name="Niu S.C."/>
            <person name="Wang J.Y."/>
            <person name="Lin Y.C."/>
            <person name="Xu Q."/>
            <person name="Chen L.J."/>
            <person name="Yoshida K."/>
            <person name="Fujiwara S."/>
            <person name="Wang Z.W."/>
            <person name="Zhang Y.Q."/>
            <person name="Mitsuda N."/>
            <person name="Wang M."/>
            <person name="Liu G.H."/>
            <person name="Pecoraro L."/>
            <person name="Huang H.X."/>
            <person name="Xiao X.J."/>
            <person name="Lin M."/>
            <person name="Wu X.Y."/>
            <person name="Wu W.L."/>
            <person name="Chen Y.Y."/>
            <person name="Chang S.B."/>
            <person name="Sakamoto S."/>
            <person name="Ohme-Takagi M."/>
            <person name="Yagi M."/>
            <person name="Zeng S.J."/>
            <person name="Shen C.Y."/>
            <person name="Yeh C.M."/>
            <person name="Luo Y.B."/>
            <person name="Tsai W.C."/>
            <person name="Van de Peer Y."/>
            <person name="Liu Z.J."/>
        </authorList>
    </citation>
    <scope>NUCLEOTIDE SEQUENCE [LARGE SCALE GENOMIC DNA]</scope>
    <source>
        <tissue evidence="4">The whole plant</tissue>
    </source>
</reference>
<organism evidence="4 5">
    <name type="scientific">Dendrobium catenatum</name>
    <dbReference type="NCBI Taxonomy" id="906689"/>
    <lineage>
        <taxon>Eukaryota</taxon>
        <taxon>Viridiplantae</taxon>
        <taxon>Streptophyta</taxon>
        <taxon>Embryophyta</taxon>
        <taxon>Tracheophyta</taxon>
        <taxon>Spermatophyta</taxon>
        <taxon>Magnoliopsida</taxon>
        <taxon>Liliopsida</taxon>
        <taxon>Asparagales</taxon>
        <taxon>Orchidaceae</taxon>
        <taxon>Epidendroideae</taxon>
        <taxon>Malaxideae</taxon>
        <taxon>Dendrobiinae</taxon>
        <taxon>Dendrobium</taxon>
    </lineage>
</organism>
<dbReference type="Proteomes" id="UP000233837">
    <property type="component" value="Unassembled WGS sequence"/>
</dbReference>
<sequence>MGALCAFEEQNSLEEIIASGPWYVNGVIVGMDRWTAAFSPTSFKGLIAPIGIRIPNLPLQCWDEVNVCRIASMVGTPYLIDGNMFQWSRREFASICNIEYERLPTFYFNCGKMGHLREECLKKMLPINLKQAGEAQVSKDKGAKKKKASLYLKEVVKDHNVLFVRLLETKMVSIEHKEVKSLIGIGWDFSYVPSAGLSGGILVLWRSSLANFSRIESSSQFIIGDLDILNKGKWRIATIYGSTDVYNRRLLWNGLEPHITNDWPMVIGGDFNCLLSKEDKKGGRRFSFFLGPKEMKSFMTSNDLHEVVFIDPRLAWSNNKKGADHIMERLYRMMVNSILVKYNQHMVVKHLLRIASDHCPIFLNTLECSSKVKKSIKFEDVWASYSASYVVVEKVWNKNDSGLAADILNFKMKRSLKSLFFWSKAKLKDLNQLKDLLKEEILKLQTKEAEAGVLSQDDYYLLKFKINELNSTLARLSTWWRQRSKVKWIREGEIEIPCCNFIWNKSNEEHGLHYERNELVHGKKESSSVHIADEAVSYVGVFNTPNYINMGWLSTNQLLLFENRWYSPPPDWIKINVDAILFPSYKGGIGGVVRDLKGRLIAAYGRPHMHSDITYLEFLAIASVKEVNREFPMALAFSSSSSSFLAPPPKRISFCFSKTNTSSMKSPSSLTITSFSSSSSLPPMRIVRCPALDRCAAKHSHLRFVRKLKTLLLSKPKCFLPLRVLSRCRTYLNPPPNRSLLSMIQRYPALFTLFHAPSHTSPSLSVLAVTLTPAAAALAAEESCLRACVTDALAGKLQRLLMLTPHRRLLLSKLAHLAPDLGLAPDFGSRLCNAHLSRFRIVDTSYGRALELVSWDHSLAEPRIGLTSNVDPLRQPIINRVPRFPQLKLRRGLNLRRRHREYLIRFQSLPEVNPYGCLKADTAEFEEKRACAVVREVLGMTTERRTLVDHLTHFRKDFGLPNRLRAMLIRHPELFYVSVKGNRDSVFLLEAYDEKGRLEVEDELGSVKAKLEELVREGKRMRRERRRGVGFEAYGDEEEEEEEEKEEDDDGLEDLFEAGIGEDWEELEEERVIDSEEAMEMDELWVTRTIYLKRDGEVGGKLEAW</sequence>
<proteinExistence type="predicted"/>
<feature type="compositionally biased region" description="Acidic residues" evidence="2">
    <location>
        <begin position="1034"/>
        <end position="1055"/>
    </location>
</feature>
<dbReference type="SUPFAM" id="SSF56219">
    <property type="entry name" value="DNase I-like"/>
    <property type="match status" value="1"/>
</dbReference>
<dbReference type="PANTHER" id="PTHR31476:SF2">
    <property type="entry name" value="UBIQUITIN CARBOXYL-TERMINAL HYDROLASE FAMILY PROTEIN"/>
    <property type="match status" value="1"/>
</dbReference>
<dbReference type="Gene3D" id="3.60.10.10">
    <property type="entry name" value="Endonuclease/exonuclease/phosphatase"/>
    <property type="match status" value="1"/>
</dbReference>
<evidence type="ECO:0000313" key="4">
    <source>
        <dbReference type="EMBL" id="PKU62961.1"/>
    </source>
</evidence>
<dbReference type="EMBL" id="KZ503552">
    <property type="protein sequence ID" value="PKU62961.1"/>
    <property type="molecule type" value="Genomic_DNA"/>
</dbReference>
<reference evidence="4 5" key="1">
    <citation type="journal article" date="2016" name="Sci. Rep.">
        <title>The Dendrobium catenatum Lindl. genome sequence provides insights into polysaccharide synthase, floral development and adaptive evolution.</title>
        <authorList>
            <person name="Zhang G.Q."/>
            <person name="Xu Q."/>
            <person name="Bian C."/>
            <person name="Tsai W.C."/>
            <person name="Yeh C.M."/>
            <person name="Liu K.W."/>
            <person name="Yoshida K."/>
            <person name="Zhang L.S."/>
            <person name="Chang S.B."/>
            <person name="Chen F."/>
            <person name="Shi Y."/>
            <person name="Su Y.Y."/>
            <person name="Zhang Y.Q."/>
            <person name="Chen L.J."/>
            <person name="Yin Y."/>
            <person name="Lin M."/>
            <person name="Huang H."/>
            <person name="Deng H."/>
            <person name="Wang Z.W."/>
            <person name="Zhu S.L."/>
            <person name="Zhao X."/>
            <person name="Deng C."/>
            <person name="Niu S.C."/>
            <person name="Huang J."/>
            <person name="Wang M."/>
            <person name="Liu G.H."/>
            <person name="Yang H.J."/>
            <person name="Xiao X.J."/>
            <person name="Hsiao Y.Y."/>
            <person name="Wu W.L."/>
            <person name="Chen Y.Y."/>
            <person name="Mitsuda N."/>
            <person name="Ohme-Takagi M."/>
            <person name="Luo Y.B."/>
            <person name="Van de Peer Y."/>
            <person name="Liu Z.J."/>
        </authorList>
    </citation>
    <scope>NUCLEOTIDE SEQUENCE [LARGE SCALE GENOMIC DNA]</scope>
    <source>
        <tissue evidence="4">The whole plant</tissue>
    </source>
</reference>
<dbReference type="STRING" id="906689.A0A2I0VHT3"/>
<evidence type="ECO:0000256" key="2">
    <source>
        <dbReference type="SAM" id="MobiDB-lite"/>
    </source>
</evidence>
<feature type="coiled-coil region" evidence="1">
    <location>
        <begin position="997"/>
        <end position="1024"/>
    </location>
</feature>
<accession>A0A2I0VHT3</accession>
<gene>
    <name evidence="4" type="ORF">MA16_Dca025353</name>
</gene>